<reference evidence="6" key="3">
    <citation type="submission" date="2025-09" db="UniProtKB">
        <authorList>
            <consortium name="Ensembl"/>
        </authorList>
    </citation>
    <scope>IDENTIFICATION</scope>
    <source>
        <strain evidence="6">Glennie</strain>
    </source>
</reference>
<dbReference type="Proteomes" id="UP000002279">
    <property type="component" value="Chromosome 7"/>
</dbReference>
<proteinExistence type="inferred from homology"/>
<evidence type="ECO:0000313" key="6">
    <source>
        <dbReference type="Ensembl" id="ENSOANP00000047403.1"/>
    </source>
</evidence>
<name>A0A6I8P325_ORNAN</name>
<dbReference type="Ensembl" id="ENSOANT00000053724.1">
    <property type="protein sequence ID" value="ENSOANP00000047403.1"/>
    <property type="gene ID" value="ENSOANG00000044868.1"/>
</dbReference>
<dbReference type="PROSITE" id="PS01095">
    <property type="entry name" value="GH18_1"/>
    <property type="match status" value="1"/>
</dbReference>
<evidence type="ECO:0000256" key="4">
    <source>
        <dbReference type="SAM" id="MobiDB-lite"/>
    </source>
</evidence>
<evidence type="ECO:0000256" key="3">
    <source>
        <dbReference type="RuleBase" id="RU004453"/>
    </source>
</evidence>
<dbReference type="PANTHER" id="PTHR11177">
    <property type="entry name" value="CHITINASE"/>
    <property type="match status" value="1"/>
</dbReference>
<dbReference type="GO" id="GO:0006032">
    <property type="term" value="P:chitin catabolic process"/>
    <property type="evidence" value="ECO:0007669"/>
    <property type="project" value="UniProtKB-ARBA"/>
</dbReference>
<dbReference type="InParanoid" id="A0A6I8P325"/>
<dbReference type="Gene3D" id="3.20.20.80">
    <property type="entry name" value="Glycosidases"/>
    <property type="match status" value="1"/>
</dbReference>
<dbReference type="InterPro" id="IPR050314">
    <property type="entry name" value="Glycosyl_Hydrlase_18"/>
</dbReference>
<organism evidence="6 7">
    <name type="scientific">Ornithorhynchus anatinus</name>
    <name type="common">Duckbill platypus</name>
    <dbReference type="NCBI Taxonomy" id="9258"/>
    <lineage>
        <taxon>Eukaryota</taxon>
        <taxon>Metazoa</taxon>
        <taxon>Chordata</taxon>
        <taxon>Craniata</taxon>
        <taxon>Vertebrata</taxon>
        <taxon>Euteleostomi</taxon>
        <taxon>Mammalia</taxon>
        <taxon>Monotremata</taxon>
        <taxon>Ornithorhynchidae</taxon>
        <taxon>Ornithorhynchus</taxon>
    </lineage>
</organism>
<dbReference type="SUPFAM" id="SSF51445">
    <property type="entry name" value="(Trans)glycosidases"/>
    <property type="match status" value="1"/>
</dbReference>
<dbReference type="AlphaFoldDB" id="A0A6I8P325"/>
<feature type="region of interest" description="Disordered" evidence="4">
    <location>
        <begin position="89"/>
        <end position="111"/>
    </location>
</feature>
<comment type="similarity">
    <text evidence="3">Belongs to the glycosyl hydrolase 18 family.</text>
</comment>
<evidence type="ECO:0000313" key="7">
    <source>
        <dbReference type="Proteomes" id="UP000002279"/>
    </source>
</evidence>
<reference evidence="6 7" key="1">
    <citation type="journal article" date="2008" name="Nature">
        <title>Genome analysis of the platypus reveals unique signatures of evolution.</title>
        <authorList>
            <person name="Warren W.C."/>
            <person name="Hillier L.W."/>
            <person name="Marshall Graves J.A."/>
            <person name="Birney E."/>
            <person name="Ponting C.P."/>
            <person name="Grutzner F."/>
            <person name="Belov K."/>
            <person name="Miller W."/>
            <person name="Clarke L."/>
            <person name="Chinwalla A.T."/>
            <person name="Yang S.P."/>
            <person name="Heger A."/>
            <person name="Locke D.P."/>
            <person name="Miethke P."/>
            <person name="Waters P.D."/>
            <person name="Veyrunes F."/>
            <person name="Fulton L."/>
            <person name="Fulton B."/>
            <person name="Graves T."/>
            <person name="Wallis J."/>
            <person name="Puente X.S."/>
            <person name="Lopez-Otin C."/>
            <person name="Ordonez G.R."/>
            <person name="Eichler E.E."/>
            <person name="Chen L."/>
            <person name="Cheng Z."/>
            <person name="Deakin J.E."/>
            <person name="Alsop A."/>
            <person name="Thompson K."/>
            <person name="Kirby P."/>
            <person name="Papenfuss A.T."/>
            <person name="Wakefield M.J."/>
            <person name="Olender T."/>
            <person name="Lancet D."/>
            <person name="Huttley G.A."/>
            <person name="Smit A.F."/>
            <person name="Pask A."/>
            <person name="Temple-Smith P."/>
            <person name="Batzer M.A."/>
            <person name="Walker J.A."/>
            <person name="Konkel M.K."/>
            <person name="Harris R.S."/>
            <person name="Whittington C.M."/>
            <person name="Wong E.S."/>
            <person name="Gemmell N.J."/>
            <person name="Buschiazzo E."/>
            <person name="Vargas Jentzsch I.M."/>
            <person name="Merkel A."/>
            <person name="Schmitz J."/>
            <person name="Zemann A."/>
            <person name="Churakov G."/>
            <person name="Kriegs J.O."/>
            <person name="Brosius J."/>
            <person name="Murchison E.P."/>
            <person name="Sachidanandam R."/>
            <person name="Smith C."/>
            <person name="Hannon G.J."/>
            <person name="Tsend-Ayush E."/>
            <person name="McMillan D."/>
            <person name="Attenborough R."/>
            <person name="Rens W."/>
            <person name="Ferguson-Smith M."/>
            <person name="Lefevre C.M."/>
            <person name="Sharp J.A."/>
            <person name="Nicholas K.R."/>
            <person name="Ray D.A."/>
            <person name="Kube M."/>
            <person name="Reinhardt R."/>
            <person name="Pringle T.H."/>
            <person name="Taylor J."/>
            <person name="Jones R.C."/>
            <person name="Nixon B."/>
            <person name="Dacheux J.L."/>
            <person name="Niwa H."/>
            <person name="Sekita Y."/>
            <person name="Huang X."/>
            <person name="Stark A."/>
            <person name="Kheradpour P."/>
            <person name="Kellis M."/>
            <person name="Flicek P."/>
            <person name="Chen Y."/>
            <person name="Webber C."/>
            <person name="Hardison R."/>
            <person name="Nelson J."/>
            <person name="Hallsworth-Pepin K."/>
            <person name="Delehaunty K."/>
            <person name="Markovic C."/>
            <person name="Minx P."/>
            <person name="Feng Y."/>
            <person name="Kremitzki C."/>
            <person name="Mitreva M."/>
            <person name="Glasscock J."/>
            <person name="Wylie T."/>
            <person name="Wohldmann P."/>
            <person name="Thiru P."/>
            <person name="Nhan M.N."/>
            <person name="Pohl C.S."/>
            <person name="Smith S.M."/>
            <person name="Hou S."/>
            <person name="Nefedov M."/>
            <person name="de Jong P.J."/>
            <person name="Renfree M.B."/>
            <person name="Mardis E.R."/>
            <person name="Wilson R.K."/>
        </authorList>
    </citation>
    <scope>NUCLEOTIDE SEQUENCE [LARGE SCALE GENOMIC DNA]</scope>
    <source>
        <strain evidence="6 7">Glennie</strain>
    </source>
</reference>
<dbReference type="InterPro" id="IPR001579">
    <property type="entry name" value="Glyco_hydro_18_chit_AS"/>
</dbReference>
<reference evidence="6" key="2">
    <citation type="submission" date="2025-08" db="UniProtKB">
        <authorList>
            <consortium name="Ensembl"/>
        </authorList>
    </citation>
    <scope>IDENTIFICATION</scope>
    <source>
        <strain evidence="6">Glennie</strain>
    </source>
</reference>
<evidence type="ECO:0000259" key="5">
    <source>
        <dbReference type="PROSITE" id="PS51910"/>
    </source>
</evidence>
<keyword evidence="7" id="KW-1185">Reference proteome</keyword>
<accession>A0A6I8P325</accession>
<dbReference type="Pfam" id="PF00704">
    <property type="entry name" value="Glyco_hydro_18"/>
    <property type="match status" value="1"/>
</dbReference>
<evidence type="ECO:0000256" key="2">
    <source>
        <dbReference type="ARBA" id="ARBA00023295"/>
    </source>
</evidence>
<feature type="domain" description="GH18" evidence="5">
    <location>
        <begin position="1"/>
        <end position="52"/>
    </location>
</feature>
<dbReference type="InterPro" id="IPR017853">
    <property type="entry name" value="GH"/>
</dbReference>
<keyword evidence="2" id="KW-0326">Glycosidase</keyword>
<evidence type="ECO:0000256" key="1">
    <source>
        <dbReference type="ARBA" id="ARBA00022801"/>
    </source>
</evidence>
<protein>
    <recommendedName>
        <fullName evidence="5">GH18 domain-containing protein</fullName>
    </recommendedName>
</protein>
<dbReference type="PANTHER" id="PTHR11177:SF248">
    <property type="entry name" value="CHITOTRIOSIDASE-1"/>
    <property type="match status" value="1"/>
</dbReference>
<dbReference type="GO" id="GO:0005975">
    <property type="term" value="P:carbohydrate metabolic process"/>
    <property type="evidence" value="ECO:0007669"/>
    <property type="project" value="InterPro"/>
</dbReference>
<dbReference type="InterPro" id="IPR001223">
    <property type="entry name" value="Glyco_hydro18_cat"/>
</dbReference>
<sequence>MVSTAANHQAFITSSISFLGKHGLNGLDIDWEYPGSRGSPPEDKARFTILLQIPGFHLNWPQQPPVQEEGGERICCGTKCCMLGEPWLSKSVNRGTGSGAGREQRVGPGNV</sequence>
<dbReference type="PROSITE" id="PS51910">
    <property type="entry name" value="GH18_2"/>
    <property type="match status" value="1"/>
</dbReference>
<dbReference type="GO" id="GO:0004568">
    <property type="term" value="F:chitinase activity"/>
    <property type="evidence" value="ECO:0007669"/>
    <property type="project" value="UniProtKB-ARBA"/>
</dbReference>
<keyword evidence="1" id="KW-0378">Hydrolase</keyword>
<dbReference type="GeneTree" id="ENSGT00940000161149"/>
<dbReference type="Bgee" id="ENSOANG00000044868">
    <property type="expression patterns" value="Expressed in ovary"/>
</dbReference>